<keyword evidence="1" id="KW-1133">Transmembrane helix</keyword>
<dbReference type="InterPro" id="IPR004891">
    <property type="entry name" value="Mercury-R_MerC"/>
</dbReference>
<dbReference type="Proteomes" id="UP001207918">
    <property type="component" value="Unassembled WGS sequence"/>
</dbReference>
<sequence length="127" mass="14063">MSKKLFKKLSWDRAGMLLSGLCTIHCLVFPALLALMPLWSVGFVLHEWAHPILFILIVPIIVLAIKKSGGDQTVSVLLLAGLCLLALAWLMHYWVGHTAEMITTLAGSTTLIIGHWKNYKQHSAQSC</sequence>
<accession>A0ABT3PK21</accession>
<evidence type="ECO:0000313" key="2">
    <source>
        <dbReference type="EMBL" id="MCW9706290.1"/>
    </source>
</evidence>
<gene>
    <name evidence="2" type="ORF">J6I44_05470</name>
</gene>
<proteinExistence type="predicted"/>
<keyword evidence="3" id="KW-1185">Reference proteome</keyword>
<feature type="transmembrane region" description="Helical" evidence="1">
    <location>
        <begin position="48"/>
        <end position="65"/>
    </location>
</feature>
<name>A0ABT3PK21_9BACT</name>
<protein>
    <submittedName>
        <fullName evidence="2">MerC domain-containing protein</fullName>
    </submittedName>
</protein>
<keyword evidence="1" id="KW-0472">Membrane</keyword>
<keyword evidence="1" id="KW-0812">Transmembrane</keyword>
<organism evidence="2 3">
    <name type="scientific">Fodinibius salsisoli</name>
    <dbReference type="NCBI Taxonomy" id="2820877"/>
    <lineage>
        <taxon>Bacteria</taxon>
        <taxon>Pseudomonadati</taxon>
        <taxon>Balneolota</taxon>
        <taxon>Balneolia</taxon>
        <taxon>Balneolales</taxon>
        <taxon>Balneolaceae</taxon>
        <taxon>Fodinibius</taxon>
    </lineage>
</organism>
<dbReference type="Pfam" id="PF03203">
    <property type="entry name" value="MerC"/>
    <property type="match status" value="1"/>
</dbReference>
<reference evidence="2 3" key="1">
    <citation type="submission" date="2021-03" db="EMBL/GenBank/DDBJ databases">
        <title>Aliifodinibius sp. nov., a new bacterium isolated from saline soil.</title>
        <authorList>
            <person name="Galisteo C."/>
            <person name="De La Haba R."/>
            <person name="Sanchez-Porro C."/>
            <person name="Ventosa A."/>
        </authorList>
    </citation>
    <scope>NUCLEOTIDE SEQUENCE [LARGE SCALE GENOMIC DNA]</scope>
    <source>
        <strain evidence="2 3">1BSP15-2V2</strain>
    </source>
</reference>
<dbReference type="EMBL" id="JAGGJA010000003">
    <property type="protein sequence ID" value="MCW9706290.1"/>
    <property type="molecule type" value="Genomic_DNA"/>
</dbReference>
<feature type="transmembrane region" description="Helical" evidence="1">
    <location>
        <begin position="77"/>
        <end position="95"/>
    </location>
</feature>
<dbReference type="RefSeq" id="WP_265764995.1">
    <property type="nucleotide sequence ID" value="NZ_JAGGJA010000003.1"/>
</dbReference>
<evidence type="ECO:0000256" key="1">
    <source>
        <dbReference type="SAM" id="Phobius"/>
    </source>
</evidence>
<comment type="caution">
    <text evidence="2">The sequence shown here is derived from an EMBL/GenBank/DDBJ whole genome shotgun (WGS) entry which is preliminary data.</text>
</comment>
<evidence type="ECO:0000313" key="3">
    <source>
        <dbReference type="Proteomes" id="UP001207918"/>
    </source>
</evidence>
<feature type="transmembrane region" description="Helical" evidence="1">
    <location>
        <begin position="21"/>
        <end position="42"/>
    </location>
</feature>